<keyword evidence="2" id="KW-1185">Reference proteome</keyword>
<proteinExistence type="predicted"/>
<dbReference type="AlphaFoldDB" id="A0AAD7QVP8"/>
<evidence type="ECO:0000313" key="1">
    <source>
        <dbReference type="EMBL" id="KAJ8102328.1"/>
    </source>
</evidence>
<name>A0AAD7QVP8_9ASCO</name>
<accession>A0AAD7QVP8</accession>
<comment type="caution">
    <text evidence="1">The sequence shown here is derived from an EMBL/GenBank/DDBJ whole genome shotgun (WGS) entry which is preliminary data.</text>
</comment>
<organism evidence="1 2">
    <name type="scientific">Lipomyces tetrasporus</name>
    <dbReference type="NCBI Taxonomy" id="54092"/>
    <lineage>
        <taxon>Eukaryota</taxon>
        <taxon>Fungi</taxon>
        <taxon>Dikarya</taxon>
        <taxon>Ascomycota</taxon>
        <taxon>Saccharomycotina</taxon>
        <taxon>Lipomycetes</taxon>
        <taxon>Lipomycetales</taxon>
        <taxon>Lipomycetaceae</taxon>
        <taxon>Lipomyces</taxon>
    </lineage>
</organism>
<feature type="non-terminal residue" evidence="1">
    <location>
        <position position="1"/>
    </location>
</feature>
<dbReference type="EMBL" id="JARPMG010000003">
    <property type="protein sequence ID" value="KAJ8102328.1"/>
    <property type="molecule type" value="Genomic_DNA"/>
</dbReference>
<evidence type="ECO:0000313" key="2">
    <source>
        <dbReference type="Proteomes" id="UP001217417"/>
    </source>
</evidence>
<gene>
    <name evidence="1" type="ORF">POJ06DRAFT_249394</name>
</gene>
<protein>
    <submittedName>
        <fullName evidence="1">Uncharacterized protein</fullName>
    </submittedName>
</protein>
<dbReference type="GeneID" id="80882329"/>
<sequence>YTDYAPYPPNPPIRLQPWGFTNPDYLAIPASEVATYRLYNSGTDLLGLRRHSLIRTP</sequence>
<dbReference type="RefSeq" id="XP_056045778.1">
    <property type="nucleotide sequence ID" value="XM_056187163.1"/>
</dbReference>
<dbReference type="Proteomes" id="UP001217417">
    <property type="component" value="Unassembled WGS sequence"/>
</dbReference>
<reference evidence="1" key="1">
    <citation type="submission" date="2023-03" db="EMBL/GenBank/DDBJ databases">
        <title>Near-Complete genome sequence of Lipomyces tetrasporous NRRL Y-64009, an oleaginous yeast capable of growing on lignocellulosic hydrolysates.</title>
        <authorList>
            <consortium name="Lawrence Berkeley National Laboratory"/>
            <person name="Jagtap S.S."/>
            <person name="Liu J.-J."/>
            <person name="Walukiewicz H.E."/>
            <person name="Pangilinan J."/>
            <person name="Lipzen A."/>
            <person name="Ahrendt S."/>
            <person name="Koriabine M."/>
            <person name="Cobaugh K."/>
            <person name="Salamov A."/>
            <person name="Yoshinaga Y."/>
            <person name="Ng V."/>
            <person name="Daum C."/>
            <person name="Grigoriev I.V."/>
            <person name="Slininger P.J."/>
            <person name="Dien B.S."/>
            <person name="Jin Y.-S."/>
            <person name="Rao C.V."/>
        </authorList>
    </citation>
    <scope>NUCLEOTIDE SEQUENCE</scope>
    <source>
        <strain evidence="1">NRRL Y-64009</strain>
    </source>
</reference>